<dbReference type="InterPro" id="IPR007921">
    <property type="entry name" value="CHAP_dom"/>
</dbReference>
<comment type="caution">
    <text evidence="3">The sequence shown here is derived from an EMBL/GenBank/DDBJ whole genome shotgun (WGS) entry which is preliminary data.</text>
</comment>
<protein>
    <recommendedName>
        <fullName evidence="2">Peptidase C51 domain-containing protein</fullName>
    </recommendedName>
</protein>
<dbReference type="SUPFAM" id="SSF54001">
    <property type="entry name" value="Cysteine proteinases"/>
    <property type="match status" value="1"/>
</dbReference>
<keyword evidence="4" id="KW-1185">Reference proteome</keyword>
<name>A0A401ZX40_9CHLR</name>
<gene>
    <name evidence="3" type="ORF">KTT_12690</name>
</gene>
<keyword evidence="1" id="KW-0472">Membrane</keyword>
<dbReference type="Gene3D" id="3.90.1720.10">
    <property type="entry name" value="endopeptidase domain like (from Nostoc punctiforme)"/>
    <property type="match status" value="1"/>
</dbReference>
<dbReference type="Proteomes" id="UP000287352">
    <property type="component" value="Unassembled WGS sequence"/>
</dbReference>
<sequence length="270" mass="28931">MSSTIQEEELHPQDQPSVETVLLPVVPQSVEPLSEQVGVNKLRKPVRIRGRGKKSSFPLRPPKPVGPRLWLNVGICCTVAVTSLGVLLSVLPVGEGGHPLLFPLFSGRIQSVQARTNNLSQISSQQATATVVMQDGYDAGPGSYAGVPTVVLTNNDGNHFYGGQCTAWASWRYHDATGVWVSWLGNAGDWAAGASAAHWTVSSQPNPNGLSIIVLQPGVQGAGGVGHVAVVERINADGSVYTSNWNWQNNWGITTYWTFKPGPGVSFIWK</sequence>
<evidence type="ECO:0000259" key="2">
    <source>
        <dbReference type="PROSITE" id="PS50911"/>
    </source>
</evidence>
<dbReference type="InterPro" id="IPR038765">
    <property type="entry name" value="Papain-like_cys_pep_sf"/>
</dbReference>
<dbReference type="OrthoDB" id="156610at2"/>
<proteinExistence type="predicted"/>
<keyword evidence="1" id="KW-0812">Transmembrane</keyword>
<feature type="domain" description="Peptidase C51" evidence="2">
    <location>
        <begin position="140"/>
        <end position="269"/>
    </location>
</feature>
<dbReference type="Pfam" id="PF05257">
    <property type="entry name" value="CHAP"/>
    <property type="match status" value="1"/>
</dbReference>
<accession>A0A401ZX40</accession>
<evidence type="ECO:0000313" key="4">
    <source>
        <dbReference type="Proteomes" id="UP000287352"/>
    </source>
</evidence>
<feature type="transmembrane region" description="Helical" evidence="1">
    <location>
        <begin position="69"/>
        <end position="91"/>
    </location>
</feature>
<reference evidence="4" key="1">
    <citation type="submission" date="2018-12" db="EMBL/GenBank/DDBJ databases">
        <title>Tengunoibacter tsumagoiensis gen. nov., sp. nov., Dictyobacter kobayashii sp. nov., D. alpinus sp. nov., and D. joshuensis sp. nov. and description of Dictyobacteraceae fam. nov. within the order Ktedonobacterales isolated from Tengu-no-mugimeshi.</title>
        <authorList>
            <person name="Wang C.M."/>
            <person name="Zheng Y."/>
            <person name="Sakai Y."/>
            <person name="Toyoda A."/>
            <person name="Minakuchi Y."/>
            <person name="Abe K."/>
            <person name="Yokota A."/>
            <person name="Yabe S."/>
        </authorList>
    </citation>
    <scope>NUCLEOTIDE SEQUENCE [LARGE SCALE GENOMIC DNA]</scope>
    <source>
        <strain evidence="4">Uno3</strain>
    </source>
</reference>
<dbReference type="RefSeq" id="WP_126579128.1">
    <property type="nucleotide sequence ID" value="NZ_BIFR01000001.1"/>
</dbReference>
<organism evidence="3 4">
    <name type="scientific">Tengunoibacter tsumagoiensis</name>
    <dbReference type="NCBI Taxonomy" id="2014871"/>
    <lineage>
        <taxon>Bacteria</taxon>
        <taxon>Bacillati</taxon>
        <taxon>Chloroflexota</taxon>
        <taxon>Ktedonobacteria</taxon>
        <taxon>Ktedonobacterales</taxon>
        <taxon>Dictyobacteraceae</taxon>
        <taxon>Tengunoibacter</taxon>
    </lineage>
</organism>
<dbReference type="EMBL" id="BIFR01000001">
    <property type="protein sequence ID" value="GCE11410.1"/>
    <property type="molecule type" value="Genomic_DNA"/>
</dbReference>
<keyword evidence="1" id="KW-1133">Transmembrane helix</keyword>
<evidence type="ECO:0000256" key="1">
    <source>
        <dbReference type="SAM" id="Phobius"/>
    </source>
</evidence>
<evidence type="ECO:0000313" key="3">
    <source>
        <dbReference type="EMBL" id="GCE11410.1"/>
    </source>
</evidence>
<dbReference type="PROSITE" id="PS50911">
    <property type="entry name" value="CHAP"/>
    <property type="match status" value="1"/>
</dbReference>
<dbReference type="AlphaFoldDB" id="A0A401ZX40"/>